<protein>
    <submittedName>
        <fullName evidence="3">Uncharacterized protein</fullName>
    </submittedName>
</protein>
<dbReference type="RefSeq" id="WP_094783003.1">
    <property type="nucleotide sequence ID" value="NZ_CYGX02000095.1"/>
</dbReference>
<evidence type="ECO:0000256" key="1">
    <source>
        <dbReference type="SAM" id="MobiDB-lite"/>
    </source>
</evidence>
<name>A0A1N7SLE6_9BURK</name>
<accession>A0A1N7SLE6</accession>
<dbReference type="AlphaFoldDB" id="A0A1N7SLE6"/>
<dbReference type="OrthoDB" id="9115143at2"/>
<reference evidence="3 4" key="1">
    <citation type="submission" date="2016-12" db="EMBL/GenBank/DDBJ databases">
        <authorList>
            <person name="Song W.-J."/>
            <person name="Kurnit D.M."/>
        </authorList>
    </citation>
    <scope>NUCLEOTIDE SEQUENCE [LARGE SCALE GENOMIC DNA]</scope>
    <source>
        <strain evidence="3 4">STM7296</strain>
    </source>
</reference>
<feature type="signal peptide" evidence="2">
    <location>
        <begin position="1"/>
        <end position="21"/>
    </location>
</feature>
<keyword evidence="2" id="KW-0732">Signal</keyword>
<dbReference type="Proteomes" id="UP000187012">
    <property type="component" value="Unassembled WGS sequence"/>
</dbReference>
<feature type="compositionally biased region" description="Basic and acidic residues" evidence="1">
    <location>
        <begin position="91"/>
        <end position="106"/>
    </location>
</feature>
<evidence type="ECO:0000256" key="2">
    <source>
        <dbReference type="SAM" id="SignalP"/>
    </source>
</evidence>
<dbReference type="STRING" id="1247936.BN2475_950027"/>
<sequence length="106" mass="11057">MRTISAALICAGAVLPLLAHAATAVPDPTDAAASMPVASASSAFDGYRAYEGSYEDGEAPSWQQLNRAVTPSRRMTGMQRAQQPGATPDGKSGHEQSGREHEGETK</sequence>
<gene>
    <name evidence="3" type="ORF">BN2475_950027</name>
</gene>
<keyword evidence="4" id="KW-1185">Reference proteome</keyword>
<evidence type="ECO:0000313" key="3">
    <source>
        <dbReference type="EMBL" id="SIT48198.1"/>
    </source>
</evidence>
<feature type="region of interest" description="Disordered" evidence="1">
    <location>
        <begin position="52"/>
        <end position="106"/>
    </location>
</feature>
<organism evidence="3 4">
    <name type="scientific">Paraburkholderia ribeironis</name>
    <dbReference type="NCBI Taxonomy" id="1247936"/>
    <lineage>
        <taxon>Bacteria</taxon>
        <taxon>Pseudomonadati</taxon>
        <taxon>Pseudomonadota</taxon>
        <taxon>Betaproteobacteria</taxon>
        <taxon>Burkholderiales</taxon>
        <taxon>Burkholderiaceae</taxon>
        <taxon>Paraburkholderia</taxon>
    </lineage>
</organism>
<dbReference type="EMBL" id="CYGX02000095">
    <property type="protein sequence ID" value="SIT48198.1"/>
    <property type="molecule type" value="Genomic_DNA"/>
</dbReference>
<proteinExistence type="predicted"/>
<evidence type="ECO:0000313" key="4">
    <source>
        <dbReference type="Proteomes" id="UP000187012"/>
    </source>
</evidence>
<feature type="chain" id="PRO_5013111632" evidence="2">
    <location>
        <begin position="22"/>
        <end position="106"/>
    </location>
</feature>